<evidence type="ECO:0000259" key="4">
    <source>
        <dbReference type="Pfam" id="PF01923"/>
    </source>
</evidence>
<sequence>MPAEHEWQPLLYTIQKNLMSVMSHIATPSDKRVGNPNKLDETLVVQLEEMIDDLTAAMGENSHFLLPGGTVVSSYLHLARTSARECERRLCTLNKIDPVTPEILQYFNRLSDLLFVMARYDLYRAGITEERWHNFQYKKTIR</sequence>
<dbReference type="AlphaFoldDB" id="A0A645EGK2"/>
<name>A0A645EGK2_9ZZZZ</name>
<dbReference type="PANTHER" id="PTHR12213">
    <property type="entry name" value="CORRINOID ADENOSYLTRANSFERASE"/>
    <property type="match status" value="1"/>
</dbReference>
<dbReference type="GO" id="GO:0008817">
    <property type="term" value="F:corrinoid adenosyltransferase activity"/>
    <property type="evidence" value="ECO:0007669"/>
    <property type="project" value="UniProtKB-EC"/>
</dbReference>
<keyword evidence="2" id="KW-0547">Nucleotide-binding</keyword>
<dbReference type="PANTHER" id="PTHR12213:SF0">
    <property type="entry name" value="CORRINOID ADENOSYLTRANSFERASE MMAB"/>
    <property type="match status" value="1"/>
</dbReference>
<dbReference type="InterPro" id="IPR029499">
    <property type="entry name" value="PduO-typ"/>
</dbReference>
<protein>
    <submittedName>
        <fullName evidence="5">Cob(I)yrinic acid a,c-diamide adenosyltransferase</fullName>
        <ecNumber evidence="5">2.5.1.17</ecNumber>
    </submittedName>
</protein>
<dbReference type="InterPro" id="IPR016030">
    <property type="entry name" value="CblAdoTrfase-like"/>
</dbReference>
<dbReference type="Gene3D" id="1.20.1200.10">
    <property type="entry name" value="Cobalamin adenosyltransferase-like"/>
    <property type="match status" value="1"/>
</dbReference>
<dbReference type="GO" id="GO:0005524">
    <property type="term" value="F:ATP binding"/>
    <property type="evidence" value="ECO:0007669"/>
    <property type="project" value="UniProtKB-KW"/>
</dbReference>
<evidence type="ECO:0000313" key="5">
    <source>
        <dbReference type="EMBL" id="MPN01138.1"/>
    </source>
</evidence>
<feature type="domain" description="Cobalamin adenosyltransferase-like" evidence="4">
    <location>
        <begin position="4"/>
        <end position="120"/>
    </location>
</feature>
<dbReference type="Pfam" id="PF01923">
    <property type="entry name" value="Cob_adeno_trans"/>
    <property type="match status" value="1"/>
</dbReference>
<dbReference type="SUPFAM" id="SSF89028">
    <property type="entry name" value="Cobalamin adenosyltransferase-like"/>
    <property type="match status" value="1"/>
</dbReference>
<gene>
    <name evidence="5" type="primary">yvqK_23</name>
    <name evidence="5" type="ORF">SDC9_148341</name>
</gene>
<evidence type="ECO:0000256" key="3">
    <source>
        <dbReference type="ARBA" id="ARBA00022840"/>
    </source>
</evidence>
<comment type="caution">
    <text evidence="5">The sequence shown here is derived from an EMBL/GenBank/DDBJ whole genome shotgun (WGS) entry which is preliminary data.</text>
</comment>
<keyword evidence="1 5" id="KW-0808">Transferase</keyword>
<reference evidence="5" key="1">
    <citation type="submission" date="2019-08" db="EMBL/GenBank/DDBJ databases">
        <authorList>
            <person name="Kucharzyk K."/>
            <person name="Murdoch R.W."/>
            <person name="Higgins S."/>
            <person name="Loffler F."/>
        </authorList>
    </citation>
    <scope>NUCLEOTIDE SEQUENCE</scope>
</reference>
<keyword evidence="3" id="KW-0067">ATP-binding</keyword>
<dbReference type="InterPro" id="IPR036451">
    <property type="entry name" value="CblAdoTrfase-like_sf"/>
</dbReference>
<dbReference type="EMBL" id="VSSQ01047161">
    <property type="protein sequence ID" value="MPN01138.1"/>
    <property type="molecule type" value="Genomic_DNA"/>
</dbReference>
<accession>A0A645EGK2</accession>
<proteinExistence type="predicted"/>
<dbReference type="EC" id="2.5.1.17" evidence="5"/>
<evidence type="ECO:0000256" key="1">
    <source>
        <dbReference type="ARBA" id="ARBA00022679"/>
    </source>
</evidence>
<evidence type="ECO:0000256" key="2">
    <source>
        <dbReference type="ARBA" id="ARBA00022741"/>
    </source>
</evidence>
<organism evidence="5">
    <name type="scientific">bioreactor metagenome</name>
    <dbReference type="NCBI Taxonomy" id="1076179"/>
    <lineage>
        <taxon>unclassified sequences</taxon>
        <taxon>metagenomes</taxon>
        <taxon>ecological metagenomes</taxon>
    </lineage>
</organism>